<evidence type="ECO:0000256" key="6">
    <source>
        <dbReference type="ARBA" id="ARBA00048266"/>
    </source>
</evidence>
<dbReference type="PANTHER" id="PTHR45846">
    <property type="entry name" value="TRNA-DIHYDROURIDINE(47) SYNTHASE [NAD(P)(+)]-LIKE"/>
    <property type="match status" value="1"/>
</dbReference>
<comment type="catalytic activity">
    <reaction evidence="7">
        <text>a 5,6-dihydrouridine in mRNA + NAD(+) = a uridine in mRNA + NADH + H(+)</text>
        <dbReference type="Rhea" id="RHEA:69851"/>
        <dbReference type="Rhea" id="RHEA-COMP:14658"/>
        <dbReference type="Rhea" id="RHEA-COMP:17789"/>
        <dbReference type="ChEBI" id="CHEBI:15378"/>
        <dbReference type="ChEBI" id="CHEBI:57540"/>
        <dbReference type="ChEBI" id="CHEBI:57945"/>
        <dbReference type="ChEBI" id="CHEBI:65315"/>
        <dbReference type="ChEBI" id="CHEBI:74443"/>
    </reaction>
    <physiologicalReaction direction="right-to-left" evidence="7">
        <dbReference type="Rhea" id="RHEA:69853"/>
    </physiologicalReaction>
</comment>
<feature type="domain" description="DUS-like FMN-binding" evidence="11">
    <location>
        <begin position="127"/>
        <end position="285"/>
    </location>
</feature>
<evidence type="ECO:0000256" key="9">
    <source>
        <dbReference type="ARBA" id="ARBA00049513"/>
    </source>
</evidence>
<dbReference type="PANTHER" id="PTHR45846:SF1">
    <property type="entry name" value="TRNA-DIHYDROURIDINE(47) SYNTHASE [NAD(P)(+)]-LIKE"/>
    <property type="match status" value="1"/>
</dbReference>
<name>A0ABQ6N3K8_9STRA</name>
<evidence type="ECO:0000256" key="5">
    <source>
        <dbReference type="ARBA" id="ARBA00023002"/>
    </source>
</evidence>
<keyword evidence="3 10" id="KW-0288">FMN</keyword>
<evidence type="ECO:0000256" key="2">
    <source>
        <dbReference type="ARBA" id="ARBA00022630"/>
    </source>
</evidence>
<evidence type="ECO:0000313" key="13">
    <source>
        <dbReference type="Proteomes" id="UP001165060"/>
    </source>
</evidence>
<comment type="catalytic activity">
    <reaction evidence="8">
        <text>a 5,6-dihydrouridine in mRNA + NADP(+) = a uridine in mRNA + NADPH + H(+)</text>
        <dbReference type="Rhea" id="RHEA:69855"/>
        <dbReference type="Rhea" id="RHEA-COMP:14658"/>
        <dbReference type="Rhea" id="RHEA-COMP:17789"/>
        <dbReference type="ChEBI" id="CHEBI:15378"/>
        <dbReference type="ChEBI" id="CHEBI:57783"/>
        <dbReference type="ChEBI" id="CHEBI:58349"/>
        <dbReference type="ChEBI" id="CHEBI:65315"/>
        <dbReference type="ChEBI" id="CHEBI:74443"/>
    </reaction>
    <physiologicalReaction direction="right-to-left" evidence="8">
        <dbReference type="Rhea" id="RHEA:69857"/>
    </physiologicalReaction>
</comment>
<keyword evidence="13" id="KW-1185">Reference proteome</keyword>
<proteinExistence type="inferred from homology"/>
<gene>
    <name evidence="12" type="ORF">TeGR_g4554</name>
</gene>
<evidence type="ECO:0000256" key="7">
    <source>
        <dbReference type="ARBA" id="ARBA00048342"/>
    </source>
</evidence>
<dbReference type="Gene3D" id="3.20.20.70">
    <property type="entry name" value="Aldolase class I"/>
    <property type="match status" value="1"/>
</dbReference>
<dbReference type="InterPro" id="IPR035587">
    <property type="entry name" value="DUS-like_FMN-bd"/>
</dbReference>
<dbReference type="SUPFAM" id="SSF51395">
    <property type="entry name" value="FMN-linked oxidoreductases"/>
    <property type="match status" value="1"/>
</dbReference>
<evidence type="ECO:0000313" key="12">
    <source>
        <dbReference type="EMBL" id="GMI39173.1"/>
    </source>
</evidence>
<feature type="domain" description="DUS-like FMN-binding" evidence="11">
    <location>
        <begin position="30"/>
        <end position="94"/>
    </location>
</feature>
<comment type="similarity">
    <text evidence="10">Belongs to the dus family.</text>
</comment>
<reference evidence="12 13" key="1">
    <citation type="journal article" date="2023" name="Commun. Biol.">
        <title>Genome analysis of Parmales, the sister group of diatoms, reveals the evolutionary specialization of diatoms from phago-mixotrophs to photoautotrophs.</title>
        <authorList>
            <person name="Ban H."/>
            <person name="Sato S."/>
            <person name="Yoshikawa S."/>
            <person name="Yamada K."/>
            <person name="Nakamura Y."/>
            <person name="Ichinomiya M."/>
            <person name="Sato N."/>
            <person name="Blanc-Mathieu R."/>
            <person name="Endo H."/>
            <person name="Kuwata A."/>
            <person name="Ogata H."/>
        </authorList>
    </citation>
    <scope>NUCLEOTIDE SEQUENCE [LARGE SCALE GENOMIC DNA]</scope>
</reference>
<keyword evidence="4 10" id="KW-0819">tRNA processing</keyword>
<dbReference type="InterPro" id="IPR001269">
    <property type="entry name" value="DUS_fam"/>
</dbReference>
<dbReference type="CDD" id="cd02801">
    <property type="entry name" value="DUS_like_FMN"/>
    <property type="match status" value="1"/>
</dbReference>
<dbReference type="Pfam" id="PF01207">
    <property type="entry name" value="Dus"/>
    <property type="match status" value="2"/>
</dbReference>
<evidence type="ECO:0000256" key="10">
    <source>
        <dbReference type="PIRNR" id="PIRNR006621"/>
    </source>
</evidence>
<comment type="cofactor">
    <cofactor evidence="10">
        <name>FMN</name>
        <dbReference type="ChEBI" id="CHEBI:58210"/>
    </cofactor>
</comment>
<accession>A0ABQ6N3K8</accession>
<dbReference type="PIRSF" id="PIRSF006621">
    <property type="entry name" value="Dus"/>
    <property type="match status" value="1"/>
</dbReference>
<evidence type="ECO:0000256" key="3">
    <source>
        <dbReference type="ARBA" id="ARBA00022643"/>
    </source>
</evidence>
<organism evidence="12 13">
    <name type="scientific">Tetraparma gracilis</name>
    <dbReference type="NCBI Taxonomy" id="2962635"/>
    <lineage>
        <taxon>Eukaryota</taxon>
        <taxon>Sar</taxon>
        <taxon>Stramenopiles</taxon>
        <taxon>Ochrophyta</taxon>
        <taxon>Bolidophyceae</taxon>
        <taxon>Parmales</taxon>
        <taxon>Triparmaceae</taxon>
        <taxon>Tetraparma</taxon>
    </lineage>
</organism>
<comment type="function">
    <text evidence="10">Catalyzes the synthesis of dihydrouridine, a modified base found in the D-loop of most tRNAs.</text>
</comment>
<dbReference type="Proteomes" id="UP001165060">
    <property type="component" value="Unassembled WGS sequence"/>
</dbReference>
<keyword evidence="2 10" id="KW-0285">Flavoprotein</keyword>
<keyword evidence="5 10" id="KW-0560">Oxidoreductase</keyword>
<dbReference type="EC" id="1.3.1.-" evidence="10"/>
<comment type="caution">
    <text evidence="12">The sequence shown here is derived from an EMBL/GenBank/DDBJ whole genome shotgun (WGS) entry which is preliminary data.</text>
</comment>
<dbReference type="InterPro" id="IPR013785">
    <property type="entry name" value="Aldolase_TIM"/>
</dbReference>
<evidence type="ECO:0000256" key="1">
    <source>
        <dbReference type="ARBA" id="ARBA00005451"/>
    </source>
</evidence>
<dbReference type="EMBL" id="BRYB01003590">
    <property type="protein sequence ID" value="GMI39173.1"/>
    <property type="molecule type" value="Genomic_DNA"/>
</dbReference>
<evidence type="ECO:0000259" key="11">
    <source>
        <dbReference type="Pfam" id="PF01207"/>
    </source>
</evidence>
<protein>
    <recommendedName>
        <fullName evidence="10">tRNA-dihydrouridine synthase</fullName>
        <ecNumber evidence="10">1.3.1.-</ecNumber>
    </recommendedName>
</protein>
<comment type="catalytic activity">
    <reaction evidence="9">
        <text>5,6-dihydrouridine(47) in tRNA + NADP(+) = uridine(47) in tRNA + NADPH + H(+)</text>
        <dbReference type="Rhea" id="RHEA:53360"/>
        <dbReference type="Rhea" id="RHEA-COMP:13539"/>
        <dbReference type="Rhea" id="RHEA-COMP:13540"/>
        <dbReference type="ChEBI" id="CHEBI:15378"/>
        <dbReference type="ChEBI" id="CHEBI:57783"/>
        <dbReference type="ChEBI" id="CHEBI:58349"/>
        <dbReference type="ChEBI" id="CHEBI:65315"/>
        <dbReference type="ChEBI" id="CHEBI:74443"/>
        <dbReference type="EC" id="1.3.1.89"/>
    </reaction>
    <physiologicalReaction direction="right-to-left" evidence="9">
        <dbReference type="Rhea" id="RHEA:53362"/>
    </physiologicalReaction>
</comment>
<evidence type="ECO:0000256" key="8">
    <source>
        <dbReference type="ARBA" id="ARBA00049447"/>
    </source>
</evidence>
<sequence length="340" mass="36926">MLGLTSRSFASASSRAPLTLGSLSLQSPVILAPLERVSDVGFRRLCFSQGAGLTWTEMVYASELRPARGNVPATFIDTHDPGTLTGVQLLVDRTAARDDHGVRTLRGALGALEEGAASGEHPEWANIRAVDLNFGCPAPSLARRGCGPGQLRRRSKVRRLFEALVEWKRETPLNVGAVGAKIRLGANAREQQFQVYLPAAEAAAEAGLDYLAVHARHAKQKSRDEPTWAALKEVAALVGRGAGKLKVIGNGDVNSAEDVSRMLEETGVDGVMVGRAAMRNPWALRRLCGGGGEGGERPTAEELERGIQEYQEWAGSRPATERYRTFHKENFARLRKEIRR</sequence>
<comment type="catalytic activity">
    <reaction evidence="6">
        <text>5,6-dihydrouridine(47) in tRNA + NAD(+) = uridine(47) in tRNA + NADH + H(+)</text>
        <dbReference type="Rhea" id="RHEA:53364"/>
        <dbReference type="Rhea" id="RHEA-COMP:13539"/>
        <dbReference type="Rhea" id="RHEA-COMP:13540"/>
        <dbReference type="ChEBI" id="CHEBI:15378"/>
        <dbReference type="ChEBI" id="CHEBI:57540"/>
        <dbReference type="ChEBI" id="CHEBI:57945"/>
        <dbReference type="ChEBI" id="CHEBI:65315"/>
        <dbReference type="ChEBI" id="CHEBI:74443"/>
        <dbReference type="EC" id="1.3.1.89"/>
    </reaction>
    <physiologicalReaction direction="right-to-left" evidence="6">
        <dbReference type="Rhea" id="RHEA:53366"/>
    </physiologicalReaction>
</comment>
<comment type="similarity">
    <text evidence="1">Belongs to the Dus family. Dus3 subfamily.</text>
</comment>
<evidence type="ECO:0000256" key="4">
    <source>
        <dbReference type="ARBA" id="ARBA00022694"/>
    </source>
</evidence>